<protein>
    <submittedName>
        <fullName evidence="2">Uncharacterized protein</fullName>
    </submittedName>
</protein>
<accession>A0AAW1P2G4</accession>
<keyword evidence="1" id="KW-0732">Signal</keyword>
<dbReference type="Proteomes" id="UP001465755">
    <property type="component" value="Unassembled WGS sequence"/>
</dbReference>
<reference evidence="2 3" key="1">
    <citation type="journal article" date="2024" name="Nat. Commun.">
        <title>Phylogenomics reveals the evolutionary origins of lichenization in chlorophyte algae.</title>
        <authorList>
            <person name="Puginier C."/>
            <person name="Libourel C."/>
            <person name="Otte J."/>
            <person name="Skaloud P."/>
            <person name="Haon M."/>
            <person name="Grisel S."/>
            <person name="Petersen M."/>
            <person name="Berrin J.G."/>
            <person name="Delaux P.M."/>
            <person name="Dal Grande F."/>
            <person name="Keller J."/>
        </authorList>
    </citation>
    <scope>NUCLEOTIDE SEQUENCE [LARGE SCALE GENOMIC DNA]</scope>
    <source>
        <strain evidence="2 3">SAG 2036</strain>
    </source>
</reference>
<name>A0AAW1P2G4_9CHLO</name>
<evidence type="ECO:0000256" key="1">
    <source>
        <dbReference type="SAM" id="SignalP"/>
    </source>
</evidence>
<gene>
    <name evidence="2" type="ORF">WJX73_002032</name>
</gene>
<dbReference type="EMBL" id="JALJOQ010000072">
    <property type="protein sequence ID" value="KAK9802018.1"/>
    <property type="molecule type" value="Genomic_DNA"/>
</dbReference>
<dbReference type="AlphaFoldDB" id="A0AAW1P2G4"/>
<proteinExistence type="predicted"/>
<sequence>MNFRGQAGNQHHTCPKKRAKTGQHWKACLALVVVVLSPQLQFAVASWSGETHQTVRTRHMHDSAHLHLEVKQLAVQQEAQKVAVVNTIGFHNEVYAALLYSFQQAGGDAEAFVELPATNNIQEVLHWYKKPFQSHKDFLPQACSYDVVVIATFPEHHTNFLRELRDKSCEGQQLVLMVHNPDTVLTPEPGGALSPVSLMHPNDTHVLTLVPRMVVDTRANLVSMGMHVPVSSFVPVFPVSLECSPEELAAQKDTNKDPYLCDQAERHGFVLQGLFQSHRRNYHSVFEGLAANQELMNSSGFHLTLIGQGQLDLPEALQGKVSIHTRLPYKAYYRYIRQAIAVLPAFASEVYYNKKSSSSVAAAVVCSTPVFANQRLLTAYPYLSKSSVYFMEDREDDVAAMLRLLAMPQAEVQAHIGALQKAEEELFHDNERTAAGMEGSCF</sequence>
<evidence type="ECO:0000313" key="2">
    <source>
        <dbReference type="EMBL" id="KAK9802018.1"/>
    </source>
</evidence>
<comment type="caution">
    <text evidence="2">The sequence shown here is derived from an EMBL/GenBank/DDBJ whole genome shotgun (WGS) entry which is preliminary data.</text>
</comment>
<keyword evidence="3" id="KW-1185">Reference proteome</keyword>
<feature type="signal peptide" evidence="1">
    <location>
        <begin position="1"/>
        <end position="45"/>
    </location>
</feature>
<evidence type="ECO:0000313" key="3">
    <source>
        <dbReference type="Proteomes" id="UP001465755"/>
    </source>
</evidence>
<organism evidence="2 3">
    <name type="scientific">Symbiochloris irregularis</name>
    <dbReference type="NCBI Taxonomy" id="706552"/>
    <lineage>
        <taxon>Eukaryota</taxon>
        <taxon>Viridiplantae</taxon>
        <taxon>Chlorophyta</taxon>
        <taxon>core chlorophytes</taxon>
        <taxon>Trebouxiophyceae</taxon>
        <taxon>Trebouxiales</taxon>
        <taxon>Trebouxiaceae</taxon>
        <taxon>Symbiochloris</taxon>
    </lineage>
</organism>
<feature type="chain" id="PRO_5043957234" evidence="1">
    <location>
        <begin position="46"/>
        <end position="442"/>
    </location>
</feature>